<sequence length="900" mass="98444">MSLKKTFSVCDTKWDTSGAVMSRRRDRDPSPPPTLTELLRQWARSTTALQEQQGQLVERLSAAHITRDRLQPPTYDGSSSWEVFERQFTGAADVNGWPLAERGRRLLQVLRGQAADVVLSLPPEAYDDFPSLRARLSSHFGSARKGALAEAELERRCQNPGESLTDFAHAVRVLSRAAYSTWPEVAIEATARKAFINGLADPGLQRERARVARATMDDVVDEPAAGPSTSCSPQPSSVVEALNALRAVLQRPEPSRAAGSSGRGRRPSSSGPATSSSSSSGGLLLPPRLLPRVSWHVDGLVSGKPCRFVIDQGACLTVLKRGILPEDTEASTAVCLRNAHAAAPLGKLFGPRRVTLSLQRATVPVFVYEADINDDCLLGGDFIAAHVRTLDIDNDVMRLRVGDEAVQLTRQTAQPSAKELSFRVETVSRAVLQPGVSTLLPVTVRRCALWHPPGEQFLGGLTGPGGGEPGQARTGYCEPARTRARPTDPGVAGLATPPRREGCEWEVLAPLTVEEGATEESWTAVRSVVAELRPVQAARERTGVLVGTDLVVAPSNDLCVRVDNTSRRTVTLAEAACIGRLVLTTALPVNELRATPGELPEALEDLIKRSSAGLTAGEGEELRVAQRADPDIAPLLDALRDNRDLPADTLSACSAKTKGLWLQRASLHFVDGVLCRKFQDAYGRRTLNQVVLPRGLIPRILEMFHDRPGAGGHLGHNKTVARIRAHYYWVGLVQEVPLVMLSLRVSPHSTTGVSPAMVLFGRDLNLPPVLARGPVPLQAAPRLPRSEYPSWLFHRLEELHDDVRERADTVSWRMKERYDLRAKRPNIQAGDRVWLYDPRRRVGFATKLGSWWTGPYVVLAAINDVCFRIRKLDQPRARPRVVHADRITPLVSMSRRAGSR</sequence>
<feature type="compositionally biased region" description="Low complexity" evidence="6">
    <location>
        <begin position="267"/>
        <end position="283"/>
    </location>
</feature>
<dbReference type="InterPro" id="IPR054465">
    <property type="entry name" value="Integrase_p58-like_C"/>
</dbReference>
<feature type="region of interest" description="Disordered" evidence="6">
    <location>
        <begin position="468"/>
        <end position="497"/>
    </location>
</feature>
<evidence type="ECO:0000256" key="6">
    <source>
        <dbReference type="SAM" id="MobiDB-lite"/>
    </source>
</evidence>
<feature type="domain" description="Integrase zinc-binding" evidence="7">
    <location>
        <begin position="693"/>
        <end position="736"/>
    </location>
</feature>
<accession>A0AAE1LNW7</accession>
<evidence type="ECO:0000313" key="10">
    <source>
        <dbReference type="Proteomes" id="UP001219518"/>
    </source>
</evidence>
<keyword evidence="2" id="KW-0808">Transferase</keyword>
<dbReference type="EMBL" id="JAHWGI010001281">
    <property type="protein sequence ID" value="KAK3927231.1"/>
    <property type="molecule type" value="Genomic_DNA"/>
</dbReference>
<keyword evidence="5" id="KW-0255">Endonuclease</keyword>
<comment type="caution">
    <text evidence="9">The sequence shown here is derived from an EMBL/GenBank/DDBJ whole genome shotgun (WGS) entry which is preliminary data.</text>
</comment>
<dbReference type="FunFam" id="1.10.340.70:FF:000001">
    <property type="entry name" value="Retrovirus-related Pol polyprotein from transposon gypsy-like Protein"/>
    <property type="match status" value="1"/>
</dbReference>
<dbReference type="Proteomes" id="UP001219518">
    <property type="component" value="Unassembled WGS sequence"/>
</dbReference>
<organism evidence="9 10">
    <name type="scientific">Frankliniella fusca</name>
    <dbReference type="NCBI Taxonomy" id="407009"/>
    <lineage>
        <taxon>Eukaryota</taxon>
        <taxon>Metazoa</taxon>
        <taxon>Ecdysozoa</taxon>
        <taxon>Arthropoda</taxon>
        <taxon>Hexapoda</taxon>
        <taxon>Insecta</taxon>
        <taxon>Pterygota</taxon>
        <taxon>Neoptera</taxon>
        <taxon>Paraneoptera</taxon>
        <taxon>Thysanoptera</taxon>
        <taxon>Terebrantia</taxon>
        <taxon>Thripoidea</taxon>
        <taxon>Thripidae</taxon>
        <taxon>Frankliniella</taxon>
    </lineage>
</organism>
<evidence type="ECO:0000259" key="7">
    <source>
        <dbReference type="Pfam" id="PF17921"/>
    </source>
</evidence>
<name>A0AAE1LNW7_9NEOP</name>
<keyword evidence="5" id="KW-0378">Hydrolase</keyword>
<keyword evidence="3" id="KW-0548">Nucleotidyltransferase</keyword>
<protein>
    <recommendedName>
        <fullName evidence="1">RNA-directed DNA polymerase</fullName>
        <ecNumber evidence="1">2.7.7.49</ecNumber>
    </recommendedName>
</protein>
<gene>
    <name evidence="9" type="ORF">KUF71_015537</name>
</gene>
<evidence type="ECO:0000256" key="4">
    <source>
        <dbReference type="ARBA" id="ARBA00022722"/>
    </source>
</evidence>
<keyword evidence="10" id="KW-1185">Reference proteome</keyword>
<dbReference type="Gene3D" id="1.10.340.70">
    <property type="match status" value="1"/>
</dbReference>
<feature type="domain" description="Integrase p58-like C-terminal" evidence="8">
    <location>
        <begin position="854"/>
        <end position="889"/>
    </location>
</feature>
<evidence type="ECO:0000256" key="1">
    <source>
        <dbReference type="ARBA" id="ARBA00012493"/>
    </source>
</evidence>
<keyword evidence="4" id="KW-0540">Nuclease</keyword>
<dbReference type="Pfam" id="PF22938">
    <property type="entry name" value="Integrase_p58_C"/>
    <property type="match status" value="1"/>
</dbReference>
<evidence type="ECO:0000256" key="3">
    <source>
        <dbReference type="ARBA" id="ARBA00022695"/>
    </source>
</evidence>
<dbReference type="GO" id="GO:0004519">
    <property type="term" value="F:endonuclease activity"/>
    <property type="evidence" value="ECO:0007669"/>
    <property type="project" value="UniProtKB-KW"/>
</dbReference>
<reference evidence="9" key="2">
    <citation type="journal article" date="2023" name="BMC Genomics">
        <title>Pest status, molecular evolution, and epigenetic factors derived from the genome assembly of Frankliniella fusca, a thysanopteran phytovirus vector.</title>
        <authorList>
            <person name="Catto M.A."/>
            <person name="Labadie P.E."/>
            <person name="Jacobson A.L."/>
            <person name="Kennedy G.G."/>
            <person name="Srinivasan R."/>
            <person name="Hunt B.G."/>
        </authorList>
    </citation>
    <scope>NUCLEOTIDE SEQUENCE</scope>
    <source>
        <strain evidence="9">PL_HMW_Pooled</strain>
    </source>
</reference>
<evidence type="ECO:0000313" key="9">
    <source>
        <dbReference type="EMBL" id="KAK3927231.1"/>
    </source>
</evidence>
<dbReference type="InterPro" id="IPR050951">
    <property type="entry name" value="Retrovirus_Pol_polyprotein"/>
</dbReference>
<feature type="region of interest" description="Disordered" evidence="6">
    <location>
        <begin position="250"/>
        <end position="283"/>
    </location>
</feature>
<reference evidence="9" key="1">
    <citation type="submission" date="2021-07" db="EMBL/GenBank/DDBJ databases">
        <authorList>
            <person name="Catto M.A."/>
            <person name="Jacobson A."/>
            <person name="Kennedy G."/>
            <person name="Labadie P."/>
            <person name="Hunt B.G."/>
            <person name="Srinivasan R."/>
        </authorList>
    </citation>
    <scope>NUCLEOTIDE SEQUENCE</scope>
    <source>
        <strain evidence="9">PL_HMW_Pooled</strain>
        <tissue evidence="9">Head</tissue>
    </source>
</reference>
<dbReference type="Gene3D" id="2.40.70.10">
    <property type="entry name" value="Acid Proteases"/>
    <property type="match status" value="1"/>
</dbReference>
<evidence type="ECO:0000256" key="2">
    <source>
        <dbReference type="ARBA" id="ARBA00022679"/>
    </source>
</evidence>
<dbReference type="InterPro" id="IPR041588">
    <property type="entry name" value="Integrase_H2C2"/>
</dbReference>
<dbReference type="AlphaFoldDB" id="A0AAE1LNW7"/>
<dbReference type="PANTHER" id="PTHR37984">
    <property type="entry name" value="PROTEIN CBG26694"/>
    <property type="match status" value="1"/>
</dbReference>
<dbReference type="PANTHER" id="PTHR37984:SF5">
    <property type="entry name" value="PROTEIN NYNRIN-LIKE"/>
    <property type="match status" value="1"/>
</dbReference>
<dbReference type="InterPro" id="IPR021109">
    <property type="entry name" value="Peptidase_aspartic_dom_sf"/>
</dbReference>
<dbReference type="EC" id="2.7.7.49" evidence="1"/>
<dbReference type="GO" id="GO:0003964">
    <property type="term" value="F:RNA-directed DNA polymerase activity"/>
    <property type="evidence" value="ECO:0007669"/>
    <property type="project" value="UniProtKB-EC"/>
</dbReference>
<proteinExistence type="predicted"/>
<evidence type="ECO:0000259" key="8">
    <source>
        <dbReference type="Pfam" id="PF22938"/>
    </source>
</evidence>
<dbReference type="Pfam" id="PF17921">
    <property type="entry name" value="Integrase_H2C2"/>
    <property type="match status" value="1"/>
</dbReference>
<evidence type="ECO:0000256" key="5">
    <source>
        <dbReference type="ARBA" id="ARBA00022759"/>
    </source>
</evidence>